<dbReference type="NCBIfam" id="NF004349">
    <property type="entry name" value="PRK05729.1"/>
    <property type="match status" value="1"/>
</dbReference>
<dbReference type="FunFam" id="1.10.730.10:FF:000027">
    <property type="entry name" value="Valine--tRNA ligase"/>
    <property type="match status" value="1"/>
</dbReference>
<dbReference type="FunFam" id="3.90.740.10:FF:000005">
    <property type="entry name" value="Valine--tRNA ligase, mitochondrial"/>
    <property type="match status" value="1"/>
</dbReference>
<comment type="subunit">
    <text evidence="10">Monomer.</text>
</comment>
<dbReference type="InterPro" id="IPR033705">
    <property type="entry name" value="Anticodon_Ia_Val"/>
</dbReference>
<dbReference type="GO" id="GO:0002161">
    <property type="term" value="F:aminoacyl-tRNA deacylase activity"/>
    <property type="evidence" value="ECO:0007669"/>
    <property type="project" value="InterPro"/>
</dbReference>
<comment type="caution">
    <text evidence="15">The sequence shown here is derived from an EMBL/GenBank/DDBJ whole genome shotgun (WGS) entry which is preliminary data.</text>
</comment>
<gene>
    <name evidence="10" type="primary">valS</name>
    <name evidence="15" type="ORF">F5983_33280</name>
</gene>
<reference evidence="15 16" key="1">
    <citation type="submission" date="2019-09" db="EMBL/GenBank/DDBJ databases">
        <authorList>
            <person name="Liu P."/>
        </authorList>
    </citation>
    <scope>NUCLEOTIDE SEQUENCE [LARGE SCALE GENOMIC DNA]</scope>
    <source>
        <strain evidence="15 16">TRM68085</strain>
    </source>
</reference>
<dbReference type="NCBIfam" id="TIGR00422">
    <property type="entry name" value="valS"/>
    <property type="match status" value="1"/>
</dbReference>
<dbReference type="Gene3D" id="1.10.287.380">
    <property type="entry name" value="Valyl-tRNA synthetase, C-terminal domain"/>
    <property type="match status" value="1"/>
</dbReference>
<evidence type="ECO:0000256" key="3">
    <source>
        <dbReference type="ARBA" id="ARBA00022741"/>
    </source>
</evidence>
<name>A0A5N5EE30_9ACTN</name>
<dbReference type="Pfam" id="PF08264">
    <property type="entry name" value="Anticodon_1"/>
    <property type="match status" value="1"/>
</dbReference>
<dbReference type="InterPro" id="IPR009008">
    <property type="entry name" value="Val/Leu/Ile-tRNA-synth_edit"/>
</dbReference>
<dbReference type="GO" id="GO:0004832">
    <property type="term" value="F:valine-tRNA ligase activity"/>
    <property type="evidence" value="ECO:0007669"/>
    <property type="project" value="UniProtKB-UniRule"/>
</dbReference>
<comment type="similarity">
    <text evidence="9 10">Belongs to the class-I aminoacyl-tRNA synthetase family. ValS type 1 subfamily.</text>
</comment>
<dbReference type="InterPro" id="IPR009080">
    <property type="entry name" value="tRNAsynth_Ia_anticodon-bd"/>
</dbReference>
<dbReference type="EC" id="6.1.1.9" evidence="10"/>
<dbReference type="Gene3D" id="3.40.50.620">
    <property type="entry name" value="HUPs"/>
    <property type="match status" value="2"/>
</dbReference>
<feature type="binding site" evidence="10">
    <location>
        <position position="533"/>
    </location>
    <ligand>
        <name>ATP</name>
        <dbReference type="ChEBI" id="CHEBI:30616"/>
    </ligand>
</feature>
<keyword evidence="16" id="KW-1185">Reference proteome</keyword>
<comment type="subcellular location">
    <subcellularLocation>
        <location evidence="10">Cytoplasm</location>
    </subcellularLocation>
</comment>
<dbReference type="InterPro" id="IPR002300">
    <property type="entry name" value="aa-tRNA-synth_Ia"/>
</dbReference>
<evidence type="ECO:0000256" key="1">
    <source>
        <dbReference type="ARBA" id="ARBA00022490"/>
    </source>
</evidence>
<dbReference type="GO" id="GO:0006438">
    <property type="term" value="P:valyl-tRNA aminoacylation"/>
    <property type="evidence" value="ECO:0007669"/>
    <property type="project" value="UniProtKB-UniRule"/>
</dbReference>
<dbReference type="InterPro" id="IPR013155">
    <property type="entry name" value="M/V/L/I-tRNA-synth_anticd-bd"/>
</dbReference>
<evidence type="ECO:0000259" key="14">
    <source>
        <dbReference type="Pfam" id="PF10458"/>
    </source>
</evidence>
<feature type="coiled-coil region" evidence="10">
    <location>
        <begin position="811"/>
        <end position="866"/>
    </location>
</feature>
<feature type="domain" description="Valyl-tRNA synthetase tRNA-binding arm" evidence="14">
    <location>
        <begin position="806"/>
        <end position="870"/>
    </location>
</feature>
<keyword evidence="6 10" id="KW-0175">Coiled coil</keyword>
<dbReference type="InterPro" id="IPR019499">
    <property type="entry name" value="Val-tRNA_synth_tRNA-bd"/>
</dbReference>
<feature type="short sequence motif" description="'KMSKS' region" evidence="10">
    <location>
        <begin position="530"/>
        <end position="534"/>
    </location>
</feature>
<dbReference type="InterPro" id="IPR002303">
    <property type="entry name" value="Valyl-tRNA_ligase"/>
</dbReference>
<keyword evidence="5 10" id="KW-0648">Protein biosynthesis</keyword>
<comment type="domain">
    <text evidence="10">The C-terminal coiled-coil domain is crucial for aminoacylation activity.</text>
</comment>
<dbReference type="FunFam" id="1.10.287.380:FF:000001">
    <property type="entry name" value="Valine--tRNA ligase"/>
    <property type="match status" value="1"/>
</dbReference>
<organism evidence="15 16">
    <name type="scientific">Streptomyces arboris</name>
    <dbReference type="NCBI Taxonomy" id="2600619"/>
    <lineage>
        <taxon>Bacteria</taxon>
        <taxon>Bacillati</taxon>
        <taxon>Actinomycetota</taxon>
        <taxon>Actinomycetes</taxon>
        <taxon>Kitasatosporales</taxon>
        <taxon>Streptomycetaceae</taxon>
        <taxon>Streptomyces</taxon>
    </lineage>
</organism>
<feature type="compositionally biased region" description="Polar residues" evidence="11">
    <location>
        <begin position="1"/>
        <end position="15"/>
    </location>
</feature>
<dbReference type="CDD" id="cd00817">
    <property type="entry name" value="ValRS_core"/>
    <property type="match status" value="1"/>
</dbReference>
<dbReference type="FunFam" id="3.40.50.620:FF:000098">
    <property type="entry name" value="Valine--tRNA ligase"/>
    <property type="match status" value="1"/>
</dbReference>
<dbReference type="HAMAP" id="MF_02004">
    <property type="entry name" value="Val_tRNA_synth_type1"/>
    <property type="match status" value="1"/>
</dbReference>
<accession>A0A5N5EE30</accession>
<dbReference type="PRINTS" id="PR00986">
    <property type="entry name" value="TRNASYNTHVAL"/>
</dbReference>
<dbReference type="GO" id="GO:0005524">
    <property type="term" value="F:ATP binding"/>
    <property type="evidence" value="ECO:0007669"/>
    <property type="project" value="UniProtKB-UniRule"/>
</dbReference>
<dbReference type="InterPro" id="IPR014729">
    <property type="entry name" value="Rossmann-like_a/b/a_fold"/>
</dbReference>
<dbReference type="Gene3D" id="3.90.740.10">
    <property type="entry name" value="Valyl/Leucyl/Isoleucyl-tRNA synthetase, editing domain"/>
    <property type="match status" value="1"/>
</dbReference>
<keyword evidence="1 10" id="KW-0963">Cytoplasm</keyword>
<sequence>MTENSSQQPASNPELPTSYAPADVEGKLYERWVERGYFEADEHSDKPPYSIVIPPPNVTGSLHLGHAFEHTLIDALVRRKRMQGFEALYQPGMDHAGIATQNVVERELGKEGKSRHDLGREAFVERVWQWKNESGGQISGQMRRLGEGVAWSRERFTMDEGLSKAVQTVFKQMFDDGLIYRAERIINWCPRCLTAISDIEVEYQEDDGELVSMTYGEGDETIVVATTRAETMLGDTAVAVHPDDARYQHLIGKQIKLPLTDRTIPVVADHHVDPEFGTGAVKVTPAHDPNDFEIGNRHDLPFITVLDERAVITVPGPFEGLDRLEARSAIVAALRADGRIVAEKRPYVHSVGHCSRCKTTIEPRLSLQWWVKVAPLAEAAGDAVRDGKVKIHPQEMEKRYFDWVDNLHDWCISRQLWWGHRIPVWYGPNGEVVCVGPDDEAPTGEGWTQDSDVLDTWFSSGLWPFSTLGWPERTDSLAKFYPNSVLVTGYDILFFWVARMMMFGLYVNDGVPPFGTIVLHGMVRDEHGKKMSKSFGNVVNPLDWMDKYGSDALRFTLARGANPGTDVPIGEDWVQGSAKFSNKIWNATRFALMNGATIEGDLPPVEEMSVTDRWILSRLNKTVADVDAFYDDFQFAKISEALRHFAWDEVFDWYVELSKTTFFAGGRPAEVSGRVLGEVLDVMLRLLHPIVPFVTEALWTALTGRESIVIAEWPGDSGFRDDAAEKEIELVQQVVTEVRRFRNDQGLQPGQKVPAELTLTGTALAPHEAAIRQLLRLQPAGDGFHATASLPVAGATVALDLSGTIDVPAERKRLTKDLEAAQKEKAQATGKLGNEAFLAKAPDNVVDKIRGRLSKAEADIERISAQLAALPQS</sequence>
<feature type="region of interest" description="Disordered" evidence="11">
    <location>
        <begin position="1"/>
        <end position="22"/>
    </location>
</feature>
<evidence type="ECO:0000313" key="16">
    <source>
        <dbReference type="Proteomes" id="UP000326907"/>
    </source>
</evidence>
<dbReference type="CDD" id="cd07962">
    <property type="entry name" value="Anticodon_Ia_Val"/>
    <property type="match status" value="1"/>
</dbReference>
<comment type="domain">
    <text evidence="10">ValRS has two distinct active sites: one for aminoacylation and one for editing. The misactivated threonine is translocated from the active site to the editing site.</text>
</comment>
<dbReference type="SUPFAM" id="SSF47323">
    <property type="entry name" value="Anticodon-binding domain of a subclass of class I aminoacyl-tRNA synthetases"/>
    <property type="match status" value="1"/>
</dbReference>
<evidence type="ECO:0000256" key="8">
    <source>
        <dbReference type="ARBA" id="ARBA00047552"/>
    </source>
</evidence>
<dbReference type="Pfam" id="PF10458">
    <property type="entry name" value="Val_tRNA-synt_C"/>
    <property type="match status" value="1"/>
</dbReference>
<feature type="short sequence motif" description="'HIGH' region" evidence="10">
    <location>
        <begin position="56"/>
        <end position="66"/>
    </location>
</feature>
<protein>
    <recommendedName>
        <fullName evidence="10">Valine--tRNA ligase</fullName>
        <ecNumber evidence="10">6.1.1.9</ecNumber>
    </recommendedName>
    <alternativeName>
        <fullName evidence="10">Valyl-tRNA synthetase</fullName>
        <shortName evidence="10">ValRS</shortName>
    </alternativeName>
</protein>
<evidence type="ECO:0000313" key="15">
    <source>
        <dbReference type="EMBL" id="KAB2588283.1"/>
    </source>
</evidence>
<dbReference type="PANTHER" id="PTHR11946">
    <property type="entry name" value="VALYL-TRNA SYNTHETASES"/>
    <property type="match status" value="1"/>
</dbReference>
<evidence type="ECO:0000256" key="11">
    <source>
        <dbReference type="SAM" id="MobiDB-lite"/>
    </source>
</evidence>
<dbReference type="InterPro" id="IPR010978">
    <property type="entry name" value="tRNA-bd_arm"/>
</dbReference>
<keyword evidence="2 10" id="KW-0436">Ligase</keyword>
<evidence type="ECO:0000256" key="6">
    <source>
        <dbReference type="ARBA" id="ARBA00023054"/>
    </source>
</evidence>
<dbReference type="PANTHER" id="PTHR11946:SF93">
    <property type="entry name" value="VALINE--TRNA LIGASE, CHLOROPLASTIC_MITOCHONDRIAL 2"/>
    <property type="match status" value="1"/>
</dbReference>
<comment type="function">
    <text evidence="10">Catalyzes the attachment of valine to tRNA(Val). As ValRS can inadvertently accommodate and process structurally similar amino acids such as threonine, to avoid such errors, it has a 'posttransfer' editing activity that hydrolyzes mischarged Thr-tRNA(Val) in a tRNA-dependent manner.</text>
</comment>
<feature type="domain" description="Aminoacyl-tRNA synthetase class Ia" evidence="12">
    <location>
        <begin position="447"/>
        <end position="567"/>
    </location>
</feature>
<feature type="domain" description="Methionyl/Valyl/Leucyl/Isoleucyl-tRNA synthetase anticodon-binding" evidence="13">
    <location>
        <begin position="612"/>
        <end position="755"/>
    </location>
</feature>
<dbReference type="SUPFAM" id="SSF46589">
    <property type="entry name" value="tRNA-binding arm"/>
    <property type="match status" value="1"/>
</dbReference>
<dbReference type="FunFam" id="3.40.50.620:FF:000129">
    <property type="entry name" value="Valine--tRNA ligase"/>
    <property type="match status" value="1"/>
</dbReference>
<evidence type="ECO:0000259" key="13">
    <source>
        <dbReference type="Pfam" id="PF08264"/>
    </source>
</evidence>
<dbReference type="PROSITE" id="PS00178">
    <property type="entry name" value="AA_TRNA_LIGASE_I"/>
    <property type="match status" value="1"/>
</dbReference>
<dbReference type="Proteomes" id="UP000326907">
    <property type="component" value="Unassembled WGS sequence"/>
</dbReference>
<evidence type="ECO:0000256" key="9">
    <source>
        <dbReference type="ARBA" id="ARBA00060830"/>
    </source>
</evidence>
<dbReference type="InterPro" id="IPR001412">
    <property type="entry name" value="aa-tRNA-synth_I_CS"/>
</dbReference>
<evidence type="ECO:0000256" key="7">
    <source>
        <dbReference type="ARBA" id="ARBA00023146"/>
    </source>
</evidence>
<dbReference type="EMBL" id="VYUA01000053">
    <property type="protein sequence ID" value="KAB2588283.1"/>
    <property type="molecule type" value="Genomic_DNA"/>
</dbReference>
<dbReference type="Pfam" id="PF00133">
    <property type="entry name" value="tRNA-synt_1"/>
    <property type="match status" value="2"/>
</dbReference>
<evidence type="ECO:0000256" key="2">
    <source>
        <dbReference type="ARBA" id="ARBA00022598"/>
    </source>
</evidence>
<evidence type="ECO:0000256" key="4">
    <source>
        <dbReference type="ARBA" id="ARBA00022840"/>
    </source>
</evidence>
<dbReference type="SUPFAM" id="SSF52374">
    <property type="entry name" value="Nucleotidylyl transferase"/>
    <property type="match status" value="1"/>
</dbReference>
<feature type="domain" description="Aminoacyl-tRNA synthetase class Ia" evidence="12">
    <location>
        <begin position="27"/>
        <end position="435"/>
    </location>
</feature>
<dbReference type="Gene3D" id="1.10.730.10">
    <property type="entry name" value="Isoleucyl-tRNA Synthetase, Domain 1"/>
    <property type="match status" value="1"/>
</dbReference>
<dbReference type="InterPro" id="IPR037118">
    <property type="entry name" value="Val-tRNA_synth_C_sf"/>
</dbReference>
<dbReference type="GO" id="GO:0005829">
    <property type="term" value="C:cytosol"/>
    <property type="evidence" value="ECO:0007669"/>
    <property type="project" value="TreeGrafter"/>
</dbReference>
<keyword evidence="4 10" id="KW-0067">ATP-binding</keyword>
<keyword evidence="7 10" id="KW-0030">Aminoacyl-tRNA synthetase</keyword>
<keyword evidence="3 10" id="KW-0547">Nucleotide-binding</keyword>
<evidence type="ECO:0000256" key="10">
    <source>
        <dbReference type="HAMAP-Rule" id="MF_02004"/>
    </source>
</evidence>
<proteinExistence type="inferred from homology"/>
<evidence type="ECO:0000256" key="5">
    <source>
        <dbReference type="ARBA" id="ARBA00022917"/>
    </source>
</evidence>
<dbReference type="AlphaFoldDB" id="A0A5N5EE30"/>
<comment type="catalytic activity">
    <reaction evidence="8 10">
        <text>tRNA(Val) + L-valine + ATP = L-valyl-tRNA(Val) + AMP + diphosphate</text>
        <dbReference type="Rhea" id="RHEA:10704"/>
        <dbReference type="Rhea" id="RHEA-COMP:9672"/>
        <dbReference type="Rhea" id="RHEA-COMP:9708"/>
        <dbReference type="ChEBI" id="CHEBI:30616"/>
        <dbReference type="ChEBI" id="CHEBI:33019"/>
        <dbReference type="ChEBI" id="CHEBI:57762"/>
        <dbReference type="ChEBI" id="CHEBI:78442"/>
        <dbReference type="ChEBI" id="CHEBI:78537"/>
        <dbReference type="ChEBI" id="CHEBI:456215"/>
        <dbReference type="EC" id="6.1.1.9"/>
    </reaction>
</comment>
<dbReference type="SUPFAM" id="SSF50677">
    <property type="entry name" value="ValRS/IleRS/LeuRS editing domain"/>
    <property type="match status" value="1"/>
</dbReference>
<dbReference type="RefSeq" id="WP_151513575.1">
    <property type="nucleotide sequence ID" value="NZ_VYUA01000053.1"/>
</dbReference>
<evidence type="ECO:0000259" key="12">
    <source>
        <dbReference type="Pfam" id="PF00133"/>
    </source>
</evidence>